<comment type="caution">
    <text evidence="1">The sequence shown here is derived from an EMBL/GenBank/DDBJ whole genome shotgun (WGS) entry which is preliminary data.</text>
</comment>
<keyword evidence="2" id="KW-1185">Reference proteome</keyword>
<name>A0ACB8RHT6_9AGAM</name>
<reference evidence="1" key="1">
    <citation type="submission" date="2021-02" db="EMBL/GenBank/DDBJ databases">
        <authorList>
            <consortium name="DOE Joint Genome Institute"/>
            <person name="Ahrendt S."/>
            <person name="Looney B.P."/>
            <person name="Miyauchi S."/>
            <person name="Morin E."/>
            <person name="Drula E."/>
            <person name="Courty P.E."/>
            <person name="Chicoki N."/>
            <person name="Fauchery L."/>
            <person name="Kohler A."/>
            <person name="Kuo A."/>
            <person name="Labutti K."/>
            <person name="Pangilinan J."/>
            <person name="Lipzen A."/>
            <person name="Riley R."/>
            <person name="Andreopoulos W."/>
            <person name="He G."/>
            <person name="Johnson J."/>
            <person name="Barry K.W."/>
            <person name="Grigoriev I.V."/>
            <person name="Nagy L."/>
            <person name="Hibbett D."/>
            <person name="Henrissat B."/>
            <person name="Matheny P.B."/>
            <person name="Labbe J."/>
            <person name="Martin F."/>
        </authorList>
    </citation>
    <scope>NUCLEOTIDE SEQUENCE</scope>
    <source>
        <strain evidence="1">FP105234-sp</strain>
    </source>
</reference>
<accession>A0ACB8RHT6</accession>
<feature type="non-terminal residue" evidence="1">
    <location>
        <position position="1"/>
    </location>
</feature>
<evidence type="ECO:0000313" key="2">
    <source>
        <dbReference type="Proteomes" id="UP000814033"/>
    </source>
</evidence>
<proteinExistence type="predicted"/>
<dbReference type="EMBL" id="MU276016">
    <property type="protein sequence ID" value="KAI0043482.1"/>
    <property type="molecule type" value="Genomic_DNA"/>
</dbReference>
<reference evidence="1" key="2">
    <citation type="journal article" date="2022" name="New Phytol.">
        <title>Evolutionary transition to the ectomycorrhizal habit in the genomes of a hyperdiverse lineage of mushroom-forming fungi.</title>
        <authorList>
            <person name="Looney B."/>
            <person name="Miyauchi S."/>
            <person name="Morin E."/>
            <person name="Drula E."/>
            <person name="Courty P.E."/>
            <person name="Kohler A."/>
            <person name="Kuo A."/>
            <person name="LaButti K."/>
            <person name="Pangilinan J."/>
            <person name="Lipzen A."/>
            <person name="Riley R."/>
            <person name="Andreopoulos W."/>
            <person name="He G."/>
            <person name="Johnson J."/>
            <person name="Nolan M."/>
            <person name="Tritt A."/>
            <person name="Barry K.W."/>
            <person name="Grigoriev I.V."/>
            <person name="Nagy L.G."/>
            <person name="Hibbett D."/>
            <person name="Henrissat B."/>
            <person name="Matheny P.B."/>
            <person name="Labbe J."/>
            <person name="Martin F.M."/>
        </authorList>
    </citation>
    <scope>NUCLEOTIDE SEQUENCE</scope>
    <source>
        <strain evidence="1">FP105234-sp</strain>
    </source>
</reference>
<organism evidence="1 2">
    <name type="scientific">Auriscalpium vulgare</name>
    <dbReference type="NCBI Taxonomy" id="40419"/>
    <lineage>
        <taxon>Eukaryota</taxon>
        <taxon>Fungi</taxon>
        <taxon>Dikarya</taxon>
        <taxon>Basidiomycota</taxon>
        <taxon>Agaricomycotina</taxon>
        <taxon>Agaricomycetes</taxon>
        <taxon>Russulales</taxon>
        <taxon>Auriscalpiaceae</taxon>
        <taxon>Auriscalpium</taxon>
    </lineage>
</organism>
<dbReference type="Proteomes" id="UP000814033">
    <property type="component" value="Unassembled WGS sequence"/>
</dbReference>
<protein>
    <submittedName>
        <fullName evidence="1">Uncharacterized protein</fullName>
    </submittedName>
</protein>
<evidence type="ECO:0000313" key="1">
    <source>
        <dbReference type="EMBL" id="KAI0043482.1"/>
    </source>
</evidence>
<gene>
    <name evidence="1" type="ORF">FA95DRAFT_1498510</name>
</gene>
<sequence length="982" mass="110319">VKDWIPFRDTFLDELIRLEGLGEHINLPNCPGCEGKDDIPASLGEYRCESCVGGQFWCASCTATAHALHPLHRIQKWNGQFFERVALRDLGVRVQLGHDGLPCPSPFERSAPIVVIDLSGIHEVAINYCDCGHVSAQRLAQLLRASWWPATVNRPSTVTTFATLKVFHALALQGKLNAYDFYSGLVRITTGTGTQKPKYRYKEFIRSMRCFRNVRAAKRAGRAHDPTGLEGTSQGGLVVACPLCPRPGRNMPEGWENAPDDEAWKHALFLAMDANFKLKLKNRGLTDVELSPGMSYFVNSTEYNEFLKDYVDEPEMKHCDSNHKAVDHANKPTAKRFTINGVGAVICSRHCFYRQHSVCDLQKGERYVFSNMDYILLSTVAKTAQGIKTLYISYDIACSYNKNFAPRMIKHPTDRQIDFSAVKIRWLIPKYHLLGHGQSCQTSFSHNKTPGVGRAHGEGIEGGWAELNPSALSTREMGKGARQENLDDILGAMNWRKLINIGFALKKSMKAAVYWRDRQKTDFDDADAKIPADVRQEWEGMLEAYEKDHTQPDPYDEPTTTTSLADVRIELAAEEAEQASLGHISPHEMTASMFVSTGMDLQDQQRLLVARAADSDATPASQATLKERQNILRHRITAWRAIQQIYMPGTANLLATPGPDSDGTDHDPSKIKLLLPSELSSPLRATVCVPGLATKELRLRRAQAEDALHQVRRSVRVTLGIRHYKRVHVDGPGQKANTRARGMIDRLQEKQRRHVLRYRASYSALEALDPDGDWRATLQQLKDDDVRPPRLEGKLGQGTHTVSWIWKSLKADARDLHHGNDQTTEEEILDSVRVDWATSRARYKRWDEEVLHLLAEMQRCILDFEFSASTWEDRVAHRTDAPEPIKSGLRAYAYRQAAHFRGLANNFVNTWRPVLRALGQPELWPPLAYPSTAPVPKDRTREPRPSHQAESLSGSEKSVDAESDAGSCSVEEDSGAESPASW</sequence>